<dbReference type="SUPFAM" id="SSF54593">
    <property type="entry name" value="Glyoxalase/Bleomycin resistance protein/Dihydroxybiphenyl dioxygenase"/>
    <property type="match status" value="1"/>
</dbReference>
<dbReference type="InterPro" id="IPR053863">
    <property type="entry name" value="Glyoxy/Ble-like_N"/>
</dbReference>
<accession>A0ABP8VFU0</accession>
<gene>
    <name evidence="2" type="ORF">GCM10023225_33790</name>
</gene>
<name>A0ABP8VFU0_9ACTN</name>
<evidence type="ECO:0000259" key="1">
    <source>
        <dbReference type="Pfam" id="PF22677"/>
    </source>
</evidence>
<dbReference type="Pfam" id="PF22677">
    <property type="entry name" value="Ble-like_N"/>
    <property type="match status" value="1"/>
</dbReference>
<evidence type="ECO:0000313" key="3">
    <source>
        <dbReference type="Proteomes" id="UP001501195"/>
    </source>
</evidence>
<sequence>MDRMIFVNLPIADVRKSRTFFTGLGFEFNQQFCDDKALCMRINDRAFAMLVRRDFFATFTPRPVADAGAVTETLLCLSADDRAGVDALVAGALACGGREPRRAVDRGFVYGRTFSDLDGHIWEVLWTDPAVAAGGAAAGA</sequence>
<dbReference type="PANTHER" id="PTHR36503:SF2">
    <property type="entry name" value="BLR2408 PROTEIN"/>
    <property type="match status" value="1"/>
</dbReference>
<dbReference type="InterPro" id="IPR029068">
    <property type="entry name" value="Glyas_Bleomycin-R_OHBP_Dase"/>
</dbReference>
<dbReference type="EMBL" id="BAABIL010000691">
    <property type="protein sequence ID" value="GAA4660424.1"/>
    <property type="molecule type" value="Genomic_DNA"/>
</dbReference>
<dbReference type="PANTHER" id="PTHR36503">
    <property type="entry name" value="BLR2520 PROTEIN"/>
    <property type="match status" value="1"/>
</dbReference>
<dbReference type="Proteomes" id="UP001501195">
    <property type="component" value="Unassembled WGS sequence"/>
</dbReference>
<dbReference type="Gene3D" id="3.10.180.10">
    <property type="entry name" value="2,3-Dihydroxybiphenyl 1,2-Dioxygenase, domain 1"/>
    <property type="match status" value="1"/>
</dbReference>
<organism evidence="2 3">
    <name type="scientific">Kineococcus glutinatus</name>
    <dbReference type="NCBI Taxonomy" id="1070872"/>
    <lineage>
        <taxon>Bacteria</taxon>
        <taxon>Bacillati</taxon>
        <taxon>Actinomycetota</taxon>
        <taxon>Actinomycetes</taxon>
        <taxon>Kineosporiales</taxon>
        <taxon>Kineosporiaceae</taxon>
        <taxon>Kineococcus</taxon>
    </lineage>
</organism>
<protein>
    <submittedName>
        <fullName evidence="2">Glyoxalase</fullName>
    </submittedName>
</protein>
<proteinExistence type="predicted"/>
<evidence type="ECO:0000313" key="2">
    <source>
        <dbReference type="EMBL" id="GAA4660424.1"/>
    </source>
</evidence>
<feature type="domain" description="Glyoxalase/Bleomycin resistance-like N-terminal" evidence="1">
    <location>
        <begin position="3"/>
        <end position="34"/>
    </location>
</feature>
<keyword evidence="3" id="KW-1185">Reference proteome</keyword>
<comment type="caution">
    <text evidence="2">The sequence shown here is derived from an EMBL/GenBank/DDBJ whole genome shotgun (WGS) entry which is preliminary data.</text>
</comment>
<reference evidence="3" key="1">
    <citation type="journal article" date="2019" name="Int. J. Syst. Evol. Microbiol.">
        <title>The Global Catalogue of Microorganisms (GCM) 10K type strain sequencing project: providing services to taxonomists for standard genome sequencing and annotation.</title>
        <authorList>
            <consortium name="The Broad Institute Genomics Platform"/>
            <consortium name="The Broad Institute Genome Sequencing Center for Infectious Disease"/>
            <person name="Wu L."/>
            <person name="Ma J."/>
        </authorList>
    </citation>
    <scope>NUCLEOTIDE SEQUENCE [LARGE SCALE GENOMIC DNA]</scope>
    <source>
        <strain evidence="3">JCM 18126</strain>
    </source>
</reference>